<comment type="caution">
    <text evidence="1">The sequence shown here is derived from an EMBL/GenBank/DDBJ whole genome shotgun (WGS) entry which is preliminary data.</text>
</comment>
<organism evidence="1 2">
    <name type="scientific">Kitasatospora cineracea</name>
    <dbReference type="NCBI Taxonomy" id="88074"/>
    <lineage>
        <taxon>Bacteria</taxon>
        <taxon>Bacillati</taxon>
        <taxon>Actinomycetota</taxon>
        <taxon>Actinomycetes</taxon>
        <taxon>Kitasatosporales</taxon>
        <taxon>Streptomycetaceae</taxon>
        <taxon>Kitasatospora</taxon>
    </lineage>
</organism>
<dbReference type="AlphaFoldDB" id="A0A3N4RV48"/>
<protein>
    <submittedName>
        <fullName evidence="1">Uncharacterized protein</fullName>
    </submittedName>
</protein>
<sequence>MTTAYQQALDGTLTSTSIGSTAQFSFNNATVIPLGVYLVSDRGVWLGYDSDGNTFGVGYPSLGVSPGSEWPGLTGQLDYGWYFVFVNYFTGAFVAVLQAASGGSDPQDWVTVDNDDLLDANDIGLPPVPNKGVVIPPDSPRVVVGCGKAGANVIVREQYWRRLPTSYSIARGQKRRENYTTTTGIENTTSDQSDIASAVGAGAGASWGPISASISASLNASSSSFQQVTTSTRTTSSVAQTFDNTEGDAAKMFLHWQLTNVVSVLDSHGRPFSSLIYASEDPAVIGGSYDPDGLPERPLRKAIPMSPQMREILARK</sequence>
<dbReference type="EMBL" id="RKQG01000003">
    <property type="protein sequence ID" value="RPE27944.1"/>
    <property type="molecule type" value="Genomic_DNA"/>
</dbReference>
<proteinExistence type="predicted"/>
<dbReference type="RefSeq" id="WP_123821445.1">
    <property type="nucleotide sequence ID" value="NZ_RKQG01000003.1"/>
</dbReference>
<reference evidence="1 2" key="1">
    <citation type="submission" date="2018-11" db="EMBL/GenBank/DDBJ databases">
        <title>Sequencing the genomes of 1000 actinobacteria strains.</title>
        <authorList>
            <person name="Klenk H.-P."/>
        </authorList>
    </citation>
    <scope>NUCLEOTIDE SEQUENCE [LARGE SCALE GENOMIC DNA]</scope>
    <source>
        <strain evidence="1 2">DSM 44781</strain>
    </source>
</reference>
<name>A0A3N4RV48_9ACTN</name>
<keyword evidence="2" id="KW-1185">Reference proteome</keyword>
<evidence type="ECO:0000313" key="2">
    <source>
        <dbReference type="Proteomes" id="UP000266906"/>
    </source>
</evidence>
<evidence type="ECO:0000313" key="1">
    <source>
        <dbReference type="EMBL" id="RPE27944.1"/>
    </source>
</evidence>
<gene>
    <name evidence="1" type="ORF">EDD38_7239</name>
</gene>
<accession>A0A3N4RV48</accession>
<dbReference type="Proteomes" id="UP000266906">
    <property type="component" value="Unassembled WGS sequence"/>
</dbReference>